<dbReference type="PANTHER" id="PTHR21198">
    <property type="entry name" value="GLUTAMATE RACEMASE"/>
    <property type="match status" value="1"/>
</dbReference>
<dbReference type="InterPro" id="IPR001920">
    <property type="entry name" value="Asp/Glu_race"/>
</dbReference>
<name>A0ABT9AK94_9GAMM</name>
<reference evidence="3" key="1">
    <citation type="submission" date="2023-07" db="EMBL/GenBank/DDBJ databases">
        <authorList>
            <person name="Yang W."/>
            <person name="Chen J."/>
            <person name="Ji P."/>
            <person name="Hu F."/>
        </authorList>
    </citation>
    <scope>NUCLEOTIDE SEQUENCE</scope>
    <source>
        <strain evidence="3">CRE-138-0111</strain>
    </source>
</reference>
<dbReference type="NCBIfam" id="TIGR00035">
    <property type="entry name" value="asp_race"/>
    <property type="match status" value="1"/>
</dbReference>
<evidence type="ECO:0000313" key="3">
    <source>
        <dbReference type="EMBL" id="MDO7855053.1"/>
    </source>
</evidence>
<dbReference type="EMBL" id="JAUQTG010000001">
    <property type="protein sequence ID" value="MDO7855053.1"/>
    <property type="molecule type" value="Genomic_DNA"/>
</dbReference>
<dbReference type="SUPFAM" id="SSF53681">
    <property type="entry name" value="Aspartate/glutamate racemase"/>
    <property type="match status" value="2"/>
</dbReference>
<keyword evidence="2" id="KW-0413">Isomerase</keyword>
<gene>
    <name evidence="3" type="ORF">Q5E86_01425</name>
</gene>
<evidence type="ECO:0000313" key="4">
    <source>
        <dbReference type="Proteomes" id="UP001176478"/>
    </source>
</evidence>
<comment type="caution">
    <text evidence="3">The sequence shown here is derived from an EMBL/GenBank/DDBJ whole genome shotgun (WGS) entry which is preliminary data.</text>
</comment>
<protein>
    <submittedName>
        <fullName evidence="3">Aspartate/glutamate racemase family protein</fullName>
    </submittedName>
</protein>
<organism evidence="3 4">
    <name type="scientific">Providencia huashanensis</name>
    <dbReference type="NCBI Taxonomy" id="3037798"/>
    <lineage>
        <taxon>Bacteria</taxon>
        <taxon>Pseudomonadati</taxon>
        <taxon>Pseudomonadota</taxon>
        <taxon>Gammaproteobacteria</taxon>
        <taxon>Enterobacterales</taxon>
        <taxon>Morganellaceae</taxon>
        <taxon>Providencia</taxon>
    </lineage>
</organism>
<dbReference type="Gene3D" id="3.40.50.1860">
    <property type="match status" value="2"/>
</dbReference>
<accession>A0ABT9AK94</accession>
<evidence type="ECO:0000256" key="2">
    <source>
        <dbReference type="ARBA" id="ARBA00023235"/>
    </source>
</evidence>
<evidence type="ECO:0000256" key="1">
    <source>
        <dbReference type="ARBA" id="ARBA00007847"/>
    </source>
</evidence>
<proteinExistence type="inferred from homology"/>
<dbReference type="InterPro" id="IPR004380">
    <property type="entry name" value="Asp_race"/>
</dbReference>
<dbReference type="InterPro" id="IPR015942">
    <property type="entry name" value="Asp/Glu/hydantoin_racemase"/>
</dbReference>
<dbReference type="PANTHER" id="PTHR21198:SF7">
    <property type="entry name" value="ASPARTATE-GLUTAMATE RACEMASE FAMILY"/>
    <property type="match status" value="1"/>
</dbReference>
<dbReference type="Proteomes" id="UP001176478">
    <property type="component" value="Unassembled WGS sequence"/>
</dbReference>
<keyword evidence="4" id="KW-1185">Reference proteome</keyword>
<comment type="similarity">
    <text evidence="1">Belongs to the aspartate/glutamate racemases family.</text>
</comment>
<dbReference type="Pfam" id="PF01177">
    <property type="entry name" value="Asp_Glu_race"/>
    <property type="match status" value="1"/>
</dbReference>
<reference evidence="3" key="2">
    <citation type="journal article" date="2024" name="Int. J. Antimicrob. Agents">
        <title>Identification of a novel Providencia species showing multi-drug-resistant in three patients with hospital-acquired infection.</title>
        <authorList>
            <person name="Yang W."/>
            <person name="Chen J."/>
            <person name="Yang F."/>
            <person name="Ji P."/>
            <person name="Shen S."/>
            <person name="Yin D."/>
            <person name="Hu F."/>
        </authorList>
    </citation>
    <scope>NUCLEOTIDE SEQUENCE</scope>
    <source>
        <strain evidence="3">CRE-138-0111</strain>
    </source>
</reference>
<sequence>MKTIGLIGGMSWESTLLYYQQLNEGIKQHLGGLHSAKIILYSVDFAEIEHYQANGQWDLAAQCLAEAGNRLKLAGADFLVLCTNTMHKVATAIEMETNLPLLHIADATGERIVQYGLKKIGLLGTSFTMEQPFYKDRLTNKFNLDVLTPNLDDRKIIHEIIYNELCLGKINQASKKEYQRVMSSLVQQGAEGIIFGCTEITLLVNEKDTTAKVFDTTAIHAQKAVEIALSIWLSG</sequence>